<name>A0A6A6D1J7_ZASCE</name>
<protein>
    <submittedName>
        <fullName evidence="3">Uncharacterized protein</fullName>
    </submittedName>
</protein>
<evidence type="ECO:0000313" key="3">
    <source>
        <dbReference type="EMBL" id="KAF2171516.1"/>
    </source>
</evidence>
<gene>
    <name evidence="3" type="ORF">M409DRAFT_50946</name>
</gene>
<feature type="region of interest" description="Disordered" evidence="2">
    <location>
        <begin position="1"/>
        <end position="21"/>
    </location>
</feature>
<keyword evidence="1" id="KW-0175">Coiled coil</keyword>
<feature type="compositionally biased region" description="Basic and acidic residues" evidence="2">
    <location>
        <begin position="264"/>
        <end position="275"/>
    </location>
</feature>
<sequence length="286" mass="33519">MPFLSTLDSDHQTAFSGHDVNAKEDTVTLESAPEPSIHQSSGEQIMAMPARFFDELQRATQAHVDLKQFERQVDSLAQNLGRRLEALDEQIPKIQESLTTAKAEGLRSDSEQYIEMQQEIQKRVDEKDEIFGGLEQMQENFREYCQEYRERTEGFFEMWREIANQGLRDMRRDREVVLLPSAFLSMKKKEPPKQVATARPPLAIPQKEPAPRLDAPLAPSDPKRRYLTPDYTKFQRQLDHAYQQLDNRHERFQRDVLDGYQRWRRGEPGCEENRRLTGGTLKRRER</sequence>
<keyword evidence="4" id="KW-1185">Reference proteome</keyword>
<evidence type="ECO:0000256" key="1">
    <source>
        <dbReference type="SAM" id="Coils"/>
    </source>
</evidence>
<proteinExistence type="predicted"/>
<dbReference type="AlphaFoldDB" id="A0A6A6D1J7"/>
<accession>A0A6A6D1J7</accession>
<feature type="region of interest" description="Disordered" evidence="2">
    <location>
        <begin position="189"/>
        <end position="226"/>
    </location>
</feature>
<dbReference type="RefSeq" id="XP_033672405.1">
    <property type="nucleotide sequence ID" value="XM_033811679.1"/>
</dbReference>
<reference evidence="3" key="1">
    <citation type="journal article" date="2020" name="Stud. Mycol.">
        <title>101 Dothideomycetes genomes: a test case for predicting lifestyles and emergence of pathogens.</title>
        <authorList>
            <person name="Haridas S."/>
            <person name="Albert R."/>
            <person name="Binder M."/>
            <person name="Bloem J."/>
            <person name="Labutti K."/>
            <person name="Salamov A."/>
            <person name="Andreopoulos B."/>
            <person name="Baker S."/>
            <person name="Barry K."/>
            <person name="Bills G."/>
            <person name="Bluhm B."/>
            <person name="Cannon C."/>
            <person name="Castanera R."/>
            <person name="Culley D."/>
            <person name="Daum C."/>
            <person name="Ezra D."/>
            <person name="Gonzalez J."/>
            <person name="Henrissat B."/>
            <person name="Kuo A."/>
            <person name="Liang C."/>
            <person name="Lipzen A."/>
            <person name="Lutzoni F."/>
            <person name="Magnuson J."/>
            <person name="Mondo S."/>
            <person name="Nolan M."/>
            <person name="Ohm R."/>
            <person name="Pangilinan J."/>
            <person name="Park H.-J."/>
            <person name="Ramirez L."/>
            <person name="Alfaro M."/>
            <person name="Sun H."/>
            <person name="Tritt A."/>
            <person name="Yoshinaga Y."/>
            <person name="Zwiers L.-H."/>
            <person name="Turgeon B."/>
            <person name="Goodwin S."/>
            <person name="Spatafora J."/>
            <person name="Crous P."/>
            <person name="Grigoriev I."/>
        </authorList>
    </citation>
    <scope>NUCLEOTIDE SEQUENCE</scope>
    <source>
        <strain evidence="3">ATCC 36951</strain>
    </source>
</reference>
<feature type="coiled-coil region" evidence="1">
    <location>
        <begin position="59"/>
        <end position="104"/>
    </location>
</feature>
<organism evidence="3 4">
    <name type="scientific">Zasmidium cellare ATCC 36951</name>
    <dbReference type="NCBI Taxonomy" id="1080233"/>
    <lineage>
        <taxon>Eukaryota</taxon>
        <taxon>Fungi</taxon>
        <taxon>Dikarya</taxon>
        <taxon>Ascomycota</taxon>
        <taxon>Pezizomycotina</taxon>
        <taxon>Dothideomycetes</taxon>
        <taxon>Dothideomycetidae</taxon>
        <taxon>Mycosphaerellales</taxon>
        <taxon>Mycosphaerellaceae</taxon>
        <taxon>Zasmidium</taxon>
    </lineage>
</organism>
<dbReference type="EMBL" id="ML993583">
    <property type="protein sequence ID" value="KAF2171516.1"/>
    <property type="molecule type" value="Genomic_DNA"/>
</dbReference>
<dbReference type="GeneID" id="54564951"/>
<feature type="region of interest" description="Disordered" evidence="2">
    <location>
        <begin position="264"/>
        <end position="286"/>
    </location>
</feature>
<evidence type="ECO:0000256" key="2">
    <source>
        <dbReference type="SAM" id="MobiDB-lite"/>
    </source>
</evidence>
<dbReference type="Proteomes" id="UP000799537">
    <property type="component" value="Unassembled WGS sequence"/>
</dbReference>
<evidence type="ECO:0000313" key="4">
    <source>
        <dbReference type="Proteomes" id="UP000799537"/>
    </source>
</evidence>